<dbReference type="AlphaFoldDB" id="A0A8E2LGC6"/>
<name>A0A8E2LGC6_9BACI</name>
<evidence type="ECO:0000256" key="1">
    <source>
        <dbReference type="SAM" id="MobiDB-lite"/>
    </source>
</evidence>
<evidence type="ECO:0000313" key="2">
    <source>
        <dbReference type="EMBL" id="OOP69084.1"/>
    </source>
</evidence>
<feature type="region of interest" description="Disordered" evidence="1">
    <location>
        <begin position="1"/>
        <end position="25"/>
    </location>
</feature>
<proteinExistence type="predicted"/>
<organism evidence="2 3">
    <name type="scientific">Heyndrickxia oleronia</name>
    <dbReference type="NCBI Taxonomy" id="38875"/>
    <lineage>
        <taxon>Bacteria</taxon>
        <taxon>Bacillati</taxon>
        <taxon>Bacillota</taxon>
        <taxon>Bacilli</taxon>
        <taxon>Bacillales</taxon>
        <taxon>Bacillaceae</taxon>
        <taxon>Heyndrickxia</taxon>
    </lineage>
</organism>
<sequence>MGHQSPTMITVETSFPPNGSSMSHHGYRRKEFPLKKGHQPPTIVTEERSFPAKGSLKAFNGYRRKEFSAQRVIKVPQWLPRKGVFRPKGHQPPTMVTEERGFPLNLSLKSLIRFPPGPVLSISSSHFLWTSNFHSSIC</sequence>
<keyword evidence="3" id="KW-1185">Reference proteome</keyword>
<accession>A0A8E2LGC6</accession>
<evidence type="ECO:0000313" key="3">
    <source>
        <dbReference type="Proteomes" id="UP000189761"/>
    </source>
</evidence>
<dbReference type="EMBL" id="MTLA01000068">
    <property type="protein sequence ID" value="OOP69084.1"/>
    <property type="molecule type" value="Genomic_DNA"/>
</dbReference>
<reference evidence="2 3" key="1">
    <citation type="submission" date="2017-01" db="EMBL/GenBank/DDBJ databases">
        <title>Draft genome sequence of Bacillus oleronius.</title>
        <authorList>
            <person name="Allam M."/>
        </authorList>
    </citation>
    <scope>NUCLEOTIDE SEQUENCE [LARGE SCALE GENOMIC DNA]</scope>
    <source>
        <strain evidence="2 3">DSM 9356</strain>
    </source>
</reference>
<gene>
    <name evidence="2" type="ORF">BWZ43_07095</name>
</gene>
<feature type="compositionally biased region" description="Polar residues" evidence="1">
    <location>
        <begin position="1"/>
        <end position="23"/>
    </location>
</feature>
<comment type="caution">
    <text evidence="2">The sequence shown here is derived from an EMBL/GenBank/DDBJ whole genome shotgun (WGS) entry which is preliminary data.</text>
</comment>
<protein>
    <submittedName>
        <fullName evidence="2">Uncharacterized protein</fullName>
    </submittedName>
</protein>
<dbReference type="Proteomes" id="UP000189761">
    <property type="component" value="Unassembled WGS sequence"/>
</dbReference>